<dbReference type="RefSeq" id="WP_077448682.1">
    <property type="nucleotide sequence ID" value="NZ_FUGD01000077.1"/>
</dbReference>
<dbReference type="EMBL" id="FUGD01000077">
    <property type="protein sequence ID" value="SJM37284.1"/>
    <property type="molecule type" value="Genomic_DNA"/>
</dbReference>
<dbReference type="InterPro" id="IPR005097">
    <property type="entry name" value="Sacchrp_dh_NADP-bd"/>
</dbReference>
<dbReference type="OrthoDB" id="4420885at2"/>
<dbReference type="GO" id="GO:0005886">
    <property type="term" value="C:plasma membrane"/>
    <property type="evidence" value="ECO:0007669"/>
    <property type="project" value="TreeGrafter"/>
</dbReference>
<keyword evidence="4" id="KW-1185">Reference proteome</keyword>
<organism evidence="3 4">
    <name type="scientific">Psychrobacter pasteurii</name>
    <dbReference type="NCBI Taxonomy" id="1945520"/>
    <lineage>
        <taxon>Bacteria</taxon>
        <taxon>Pseudomonadati</taxon>
        <taxon>Pseudomonadota</taxon>
        <taxon>Gammaproteobacteria</taxon>
        <taxon>Moraxellales</taxon>
        <taxon>Moraxellaceae</taxon>
        <taxon>Psychrobacter</taxon>
    </lineage>
</organism>
<dbReference type="InterPro" id="IPR051276">
    <property type="entry name" value="Saccharopine_DH-like_oxidrdct"/>
</dbReference>
<sequence>MTNESIKNTERKYGIVLYGATSFVGQLVAAYLQKFLAEDDSSNEVSWAIAGRNQQKLEQVKKQVGNSELPLIIADSEDADSLNEMAAQAQVIISTVGPYLKYGEPLIKACAENGTDYVDLTGEALFIKDMLDKYQQTAKDSGARIVNSCGFDSLPSDLGVLFTQNCAQKANGEYCDTINMRVKAAKGGLSGGTVSSMATIFEEIAKDKSLRKQLANPYILNDDAKRPNVRQENVSLPQWDADNERWVAPFIMASINTRIVHRSNQLRDYQYGRDFKYDEAIWLPAGLKGRLMSYGMTAGIAGFAASMMFKPSRDLLNEHVLPKPGDGPSKSEQENGYFDIRFFGYTNKNHQVLTKVTGDKDPGYGSTCQMLAQSALCLLQDISKEQVAGGFWTPAAAMGETLIERLQNHAGLEFVDLTA</sequence>
<dbReference type="Pfam" id="PF03435">
    <property type="entry name" value="Sacchrp_dh_NADP"/>
    <property type="match status" value="1"/>
</dbReference>
<reference evidence="4" key="1">
    <citation type="submission" date="2017-02" db="EMBL/GenBank/DDBJ databases">
        <authorList>
            <person name="Mornico D."/>
        </authorList>
    </citation>
    <scope>NUCLEOTIDE SEQUENCE [LARGE SCALE GENOMIC DNA]</scope>
</reference>
<evidence type="ECO:0000259" key="2">
    <source>
        <dbReference type="Pfam" id="PF03435"/>
    </source>
</evidence>
<dbReference type="EC" id="1.3.1.-" evidence="3"/>
<keyword evidence="1" id="KW-0812">Transmembrane</keyword>
<dbReference type="GO" id="GO:0009247">
    <property type="term" value="P:glycolipid biosynthetic process"/>
    <property type="evidence" value="ECO:0007669"/>
    <property type="project" value="TreeGrafter"/>
</dbReference>
<dbReference type="GO" id="GO:0016491">
    <property type="term" value="F:oxidoreductase activity"/>
    <property type="evidence" value="ECO:0007669"/>
    <property type="project" value="UniProtKB-KW"/>
</dbReference>
<evidence type="ECO:0000313" key="3">
    <source>
        <dbReference type="EMBL" id="SJM37284.1"/>
    </source>
</evidence>
<evidence type="ECO:0000256" key="1">
    <source>
        <dbReference type="SAM" id="Phobius"/>
    </source>
</evidence>
<dbReference type="STRING" id="1945520.A1019T_01256"/>
<keyword evidence="1" id="KW-0472">Membrane</keyword>
<keyword evidence="3" id="KW-0560">Oxidoreductase</keyword>
<dbReference type="Proteomes" id="UP000188169">
    <property type="component" value="Unassembled WGS sequence"/>
</dbReference>
<feature type="domain" description="Saccharopine dehydrogenase NADP binding" evidence="2">
    <location>
        <begin position="15"/>
        <end position="146"/>
    </location>
</feature>
<feature type="transmembrane region" description="Helical" evidence="1">
    <location>
        <begin position="12"/>
        <end position="32"/>
    </location>
</feature>
<dbReference type="PANTHER" id="PTHR12286:SF5">
    <property type="entry name" value="SACCHAROPINE DEHYDROGENASE-LIKE OXIDOREDUCTASE"/>
    <property type="match status" value="1"/>
</dbReference>
<evidence type="ECO:0000313" key="4">
    <source>
        <dbReference type="Proteomes" id="UP000188169"/>
    </source>
</evidence>
<proteinExistence type="predicted"/>
<dbReference type="InterPro" id="IPR036291">
    <property type="entry name" value="NAD(P)-bd_dom_sf"/>
</dbReference>
<keyword evidence="1" id="KW-1133">Transmembrane helix</keyword>
<dbReference type="SUPFAM" id="SSF51735">
    <property type="entry name" value="NAD(P)-binding Rossmann-fold domains"/>
    <property type="match status" value="1"/>
</dbReference>
<dbReference type="AlphaFoldDB" id="A0A1R4EFK2"/>
<protein>
    <submittedName>
        <fullName evidence="3">Putative trans-acting enoyl reductase</fullName>
        <ecNumber evidence="3">1.3.1.-</ecNumber>
    </submittedName>
</protein>
<gene>
    <name evidence="3" type="ORF">A1019T_01256</name>
</gene>
<dbReference type="Gene3D" id="3.40.50.720">
    <property type="entry name" value="NAD(P)-binding Rossmann-like Domain"/>
    <property type="match status" value="1"/>
</dbReference>
<accession>A0A1R4EFK2</accession>
<dbReference type="PANTHER" id="PTHR12286">
    <property type="entry name" value="SACCHAROPINE DEHYDROGENASE-LIKE OXIDOREDUCTASE"/>
    <property type="match status" value="1"/>
</dbReference>
<name>A0A1R4EFK2_9GAMM</name>